<reference evidence="3 4" key="2">
    <citation type="submission" date="2018-05" db="EMBL/GenBank/DDBJ databases">
        <authorList>
            <person name="Lanie J.A."/>
            <person name="Ng W.-L."/>
            <person name="Kazmierczak K.M."/>
            <person name="Andrzejewski T.M."/>
            <person name="Davidsen T.M."/>
            <person name="Wayne K.J."/>
            <person name="Tettelin H."/>
            <person name="Glass J.I."/>
            <person name="Rusch D."/>
            <person name="Podicherti R."/>
            <person name="Tsui H.-C.T."/>
            <person name="Winkler M.E."/>
        </authorList>
    </citation>
    <scope>NUCLEOTIDE SEQUENCE [LARGE SCALE GENOMIC DNA]</scope>
    <source>
        <strain evidence="3 4">YBY</strain>
    </source>
</reference>
<dbReference type="AlphaFoldDB" id="A0A2U2BF40"/>
<gene>
    <name evidence="3" type="ORF">DF183_17735</name>
</gene>
<dbReference type="EMBL" id="QEXO01000005">
    <property type="protein sequence ID" value="PWE12615.1"/>
    <property type="molecule type" value="Genomic_DNA"/>
</dbReference>
<feature type="region of interest" description="Disordered" evidence="1">
    <location>
        <begin position="321"/>
        <end position="341"/>
    </location>
</feature>
<name>A0A2U2BF40_ALCFA</name>
<feature type="transmembrane region" description="Helical" evidence="2">
    <location>
        <begin position="46"/>
        <end position="66"/>
    </location>
</feature>
<evidence type="ECO:0000313" key="4">
    <source>
        <dbReference type="Proteomes" id="UP000245216"/>
    </source>
</evidence>
<accession>A0A2U2BF40</accession>
<evidence type="ECO:0000256" key="2">
    <source>
        <dbReference type="SAM" id="Phobius"/>
    </source>
</evidence>
<sequence length="341" mass="38652">MIPVAPFSLIFLLIITLGPLALFIVLVWAVLLLVQPQRRANFKKKPWPRILFLLPLLVLAAYYSVFQWESYQFEKKQRQELASRQHVLKEPGRFAGVDMPTGTELELNVWGDPDSVSWARFPEAVMVGNAPVLSFERPRPDLQNSSWKLHLAGDTTLEGWQCDGSQVLEMEQDSTVDTGFRFVSCFLSKGNRITGWSPYAAASNMSSAPDFILDLPAGTLVQSRPDGTLYTNGERDQDRWMLRVEAEGLQVHAWNLPLERAYFSVDKNKDLLYLSQARLVQEIQFGGFTYPTGTRVSTPNYRFYPQWPLLLKMVLPAGEGSDQGKEQFHELPGGQILDGFH</sequence>
<dbReference type="STRING" id="511.UZ73_10880"/>
<keyword evidence="2" id="KW-0472">Membrane</keyword>
<proteinExistence type="predicted"/>
<comment type="caution">
    <text evidence="3">The sequence shown here is derived from an EMBL/GenBank/DDBJ whole genome shotgun (WGS) entry which is preliminary data.</text>
</comment>
<organism evidence="3 4">
    <name type="scientific">Alcaligenes faecalis</name>
    <dbReference type="NCBI Taxonomy" id="511"/>
    <lineage>
        <taxon>Bacteria</taxon>
        <taxon>Pseudomonadati</taxon>
        <taxon>Pseudomonadota</taxon>
        <taxon>Betaproteobacteria</taxon>
        <taxon>Burkholderiales</taxon>
        <taxon>Alcaligenaceae</taxon>
        <taxon>Alcaligenes</taxon>
    </lineage>
</organism>
<dbReference type="Proteomes" id="UP000245216">
    <property type="component" value="Unassembled WGS sequence"/>
</dbReference>
<evidence type="ECO:0000256" key="1">
    <source>
        <dbReference type="SAM" id="MobiDB-lite"/>
    </source>
</evidence>
<reference evidence="3 4" key="1">
    <citation type="submission" date="2018-05" db="EMBL/GenBank/DDBJ databases">
        <title>Genome Sequence of an Efficient Indole-Degrading Bacterium, Alcaligenes sp.YBY.</title>
        <authorList>
            <person name="Yang B."/>
        </authorList>
    </citation>
    <scope>NUCLEOTIDE SEQUENCE [LARGE SCALE GENOMIC DNA]</scope>
    <source>
        <strain evidence="3 4">YBY</strain>
    </source>
</reference>
<feature type="transmembrane region" description="Helical" evidence="2">
    <location>
        <begin position="6"/>
        <end position="34"/>
    </location>
</feature>
<protein>
    <submittedName>
        <fullName evidence="3">Uncharacterized protein</fullName>
    </submittedName>
</protein>
<keyword evidence="2" id="KW-0812">Transmembrane</keyword>
<evidence type="ECO:0000313" key="3">
    <source>
        <dbReference type="EMBL" id="PWE12615.1"/>
    </source>
</evidence>
<keyword evidence="2" id="KW-1133">Transmembrane helix</keyword>